<evidence type="ECO:0000313" key="2">
    <source>
        <dbReference type="Proteomes" id="UP000258927"/>
    </source>
</evidence>
<keyword evidence="2" id="KW-1185">Reference proteome</keyword>
<organism evidence="1 2">
    <name type="scientific">Maritalea myrionectae</name>
    <dbReference type="NCBI Taxonomy" id="454601"/>
    <lineage>
        <taxon>Bacteria</taxon>
        <taxon>Pseudomonadati</taxon>
        <taxon>Pseudomonadota</taxon>
        <taxon>Alphaproteobacteria</taxon>
        <taxon>Hyphomicrobiales</taxon>
        <taxon>Devosiaceae</taxon>
        <taxon>Maritalea</taxon>
    </lineage>
</organism>
<dbReference type="InterPro" id="IPR009061">
    <property type="entry name" value="DNA-bd_dom_put_sf"/>
</dbReference>
<proteinExistence type="predicted"/>
<dbReference type="Gene3D" id="1.10.238.160">
    <property type="match status" value="1"/>
</dbReference>
<evidence type="ECO:0008006" key="3">
    <source>
        <dbReference type="Google" id="ProtNLM"/>
    </source>
</evidence>
<dbReference type="AlphaFoldDB" id="A0A2R4MC52"/>
<reference evidence="1 2" key="1">
    <citation type="submission" date="2017-05" db="EMBL/GenBank/DDBJ databases">
        <title>Genome Analysis of Maritalea myrionectae HL2708#5.</title>
        <authorList>
            <consortium name="Cotde Inc.-PKNU"/>
            <person name="Jang D."/>
            <person name="Oh H.-M."/>
        </authorList>
    </citation>
    <scope>NUCLEOTIDE SEQUENCE [LARGE SCALE GENOMIC DNA]</scope>
    <source>
        <strain evidence="1 2">HL2708#5</strain>
    </source>
</reference>
<evidence type="ECO:0000313" key="1">
    <source>
        <dbReference type="EMBL" id="AVX03449.1"/>
    </source>
</evidence>
<dbReference type="InterPro" id="IPR010260">
    <property type="entry name" value="AlpA"/>
</dbReference>
<dbReference type="EMBL" id="CP021330">
    <property type="protein sequence ID" value="AVX03449.1"/>
    <property type="molecule type" value="Genomic_DNA"/>
</dbReference>
<protein>
    <recommendedName>
        <fullName evidence="3">Prophage CP4-57 regulatory protein AlpA</fullName>
    </recommendedName>
</protein>
<sequence>MTKTTTRPQDSLIENPIFLTRQDLRDLGIRVSASTLIRWQNAGRFPKAVRLGGCSLAWPRDEVMQWCEDRIEEAQHFKYADF</sequence>
<dbReference type="SUPFAM" id="SSF46955">
    <property type="entry name" value="Putative DNA-binding domain"/>
    <property type="match status" value="1"/>
</dbReference>
<dbReference type="KEGG" id="mmyr:MXMO3_00918"/>
<dbReference type="Pfam" id="PF05930">
    <property type="entry name" value="Phage_AlpA"/>
    <property type="match status" value="1"/>
</dbReference>
<dbReference type="Proteomes" id="UP000258927">
    <property type="component" value="Chromosome"/>
</dbReference>
<gene>
    <name evidence="1" type="ORF">MXMO3_00918</name>
</gene>
<name>A0A2R4MC52_9HYPH</name>
<accession>A0A2R4MC52</accession>
<dbReference type="RefSeq" id="WP_117395089.1">
    <property type="nucleotide sequence ID" value="NZ_CP021330.1"/>
</dbReference>